<dbReference type="KEGG" id="cre:CHLRE_09g412250v5"/>
<dbReference type="RefSeq" id="XP_042921591.1">
    <property type="nucleotide sequence ID" value="XM_043066295.1"/>
</dbReference>
<evidence type="ECO:0000256" key="1">
    <source>
        <dbReference type="SAM" id="Phobius"/>
    </source>
</evidence>
<protein>
    <submittedName>
        <fullName evidence="2">Uncharacterized protein</fullName>
    </submittedName>
</protein>
<feature type="transmembrane region" description="Helical" evidence="1">
    <location>
        <begin position="353"/>
        <end position="373"/>
    </location>
</feature>
<dbReference type="EMBL" id="CM008970">
    <property type="protein sequence ID" value="PNW79359.1"/>
    <property type="molecule type" value="Genomic_DNA"/>
</dbReference>
<gene>
    <name evidence="2" type="ORF">CHLRE_09g412250v5</name>
</gene>
<proteinExistence type="predicted"/>
<keyword evidence="1" id="KW-0812">Transmembrane</keyword>
<organism evidence="2 3">
    <name type="scientific">Chlamydomonas reinhardtii</name>
    <name type="common">Chlamydomonas smithii</name>
    <dbReference type="NCBI Taxonomy" id="3055"/>
    <lineage>
        <taxon>Eukaryota</taxon>
        <taxon>Viridiplantae</taxon>
        <taxon>Chlorophyta</taxon>
        <taxon>core chlorophytes</taxon>
        <taxon>Chlorophyceae</taxon>
        <taxon>CS clade</taxon>
        <taxon>Chlamydomonadales</taxon>
        <taxon>Chlamydomonadaceae</taxon>
        <taxon>Chlamydomonas</taxon>
    </lineage>
</organism>
<dbReference type="Gramene" id="PNW79359">
    <property type="protein sequence ID" value="PNW79359"/>
    <property type="gene ID" value="CHLRE_09g412250v5"/>
</dbReference>
<dbReference type="AlphaFoldDB" id="A0A2K3DFQ6"/>
<keyword evidence="1" id="KW-0472">Membrane</keyword>
<evidence type="ECO:0000313" key="2">
    <source>
        <dbReference type="EMBL" id="PNW79359.1"/>
    </source>
</evidence>
<feature type="transmembrane region" description="Helical" evidence="1">
    <location>
        <begin position="117"/>
        <end position="137"/>
    </location>
</feature>
<feature type="transmembrane region" description="Helical" evidence="1">
    <location>
        <begin position="157"/>
        <end position="178"/>
    </location>
</feature>
<dbReference type="Proteomes" id="UP000006906">
    <property type="component" value="Chromosome 9"/>
</dbReference>
<dbReference type="GeneID" id="66054897"/>
<accession>A0A2K3DFQ6</accession>
<dbReference type="InParanoid" id="A0A2K3DFQ6"/>
<reference evidence="2 3" key="1">
    <citation type="journal article" date="2007" name="Science">
        <title>The Chlamydomonas genome reveals the evolution of key animal and plant functions.</title>
        <authorList>
            <person name="Merchant S.S."/>
            <person name="Prochnik S.E."/>
            <person name="Vallon O."/>
            <person name="Harris E.H."/>
            <person name="Karpowicz S.J."/>
            <person name="Witman G.B."/>
            <person name="Terry A."/>
            <person name="Salamov A."/>
            <person name="Fritz-Laylin L.K."/>
            <person name="Marechal-Drouard L."/>
            <person name="Marshall W.F."/>
            <person name="Qu L.H."/>
            <person name="Nelson D.R."/>
            <person name="Sanderfoot A.A."/>
            <person name="Spalding M.H."/>
            <person name="Kapitonov V.V."/>
            <person name="Ren Q."/>
            <person name="Ferris P."/>
            <person name="Lindquist E."/>
            <person name="Shapiro H."/>
            <person name="Lucas S.M."/>
            <person name="Grimwood J."/>
            <person name="Schmutz J."/>
            <person name="Cardol P."/>
            <person name="Cerutti H."/>
            <person name="Chanfreau G."/>
            <person name="Chen C.L."/>
            <person name="Cognat V."/>
            <person name="Croft M.T."/>
            <person name="Dent R."/>
            <person name="Dutcher S."/>
            <person name="Fernandez E."/>
            <person name="Fukuzawa H."/>
            <person name="Gonzalez-Ballester D."/>
            <person name="Gonzalez-Halphen D."/>
            <person name="Hallmann A."/>
            <person name="Hanikenne M."/>
            <person name="Hippler M."/>
            <person name="Inwood W."/>
            <person name="Jabbari K."/>
            <person name="Kalanon M."/>
            <person name="Kuras R."/>
            <person name="Lefebvre P.A."/>
            <person name="Lemaire S.D."/>
            <person name="Lobanov A.V."/>
            <person name="Lohr M."/>
            <person name="Manuell A."/>
            <person name="Meier I."/>
            <person name="Mets L."/>
            <person name="Mittag M."/>
            <person name="Mittelmeier T."/>
            <person name="Moroney J.V."/>
            <person name="Moseley J."/>
            <person name="Napoli C."/>
            <person name="Nedelcu A.M."/>
            <person name="Niyogi K."/>
            <person name="Novoselov S.V."/>
            <person name="Paulsen I.T."/>
            <person name="Pazour G."/>
            <person name="Purton S."/>
            <person name="Ral J.P."/>
            <person name="Riano-Pachon D.M."/>
            <person name="Riekhof W."/>
            <person name="Rymarquis L."/>
            <person name="Schroda M."/>
            <person name="Stern D."/>
            <person name="Umen J."/>
            <person name="Willows R."/>
            <person name="Wilson N."/>
            <person name="Zimmer S.L."/>
            <person name="Allmer J."/>
            <person name="Balk J."/>
            <person name="Bisova K."/>
            <person name="Chen C.J."/>
            <person name="Elias M."/>
            <person name="Gendler K."/>
            <person name="Hauser C."/>
            <person name="Lamb M.R."/>
            <person name="Ledford H."/>
            <person name="Long J.C."/>
            <person name="Minagawa J."/>
            <person name="Page M.D."/>
            <person name="Pan J."/>
            <person name="Pootakham W."/>
            <person name="Roje S."/>
            <person name="Rose A."/>
            <person name="Stahlberg E."/>
            <person name="Terauchi A.M."/>
            <person name="Yang P."/>
            <person name="Ball S."/>
            <person name="Bowler C."/>
            <person name="Dieckmann C.L."/>
            <person name="Gladyshev V.N."/>
            <person name="Green P."/>
            <person name="Jorgensen R."/>
            <person name="Mayfield S."/>
            <person name="Mueller-Roeber B."/>
            <person name="Rajamani S."/>
            <person name="Sayre R.T."/>
            <person name="Brokstein P."/>
            <person name="Dubchak I."/>
            <person name="Goodstein D."/>
            <person name="Hornick L."/>
            <person name="Huang Y.W."/>
            <person name="Jhaveri J."/>
            <person name="Luo Y."/>
            <person name="Martinez D."/>
            <person name="Ngau W.C."/>
            <person name="Otillar B."/>
            <person name="Poliakov A."/>
            <person name="Porter A."/>
            <person name="Szajkowski L."/>
            <person name="Werner G."/>
            <person name="Zhou K."/>
            <person name="Grigoriev I.V."/>
            <person name="Rokhsar D.S."/>
            <person name="Grossman A.R."/>
        </authorList>
    </citation>
    <scope>NUCLEOTIDE SEQUENCE [LARGE SCALE GENOMIC DNA]</scope>
    <source>
        <strain evidence="3">CC-503</strain>
    </source>
</reference>
<sequence length="410" mass="43568">MCWGWFARNKGYASLQRKGRSCSAVYLDAVDKLPYNAYTSLVGLAYAALYAPTGFGSEQVWKYTGPHSVVMKIVSGMTEIPFLGGIANAVEMVATRGGNAAGAAGTHLTCVALQQGFVSLACLFIQVALPASMLLEWVQEGASSFNDLFDVPADVPLRQPAVLLVSKSVASAYVLYWIHRRDATCALYMLVAAHHLAINRCRTAAVLAGVTAVSYMCGIALAYLVTLVVIARCANPQEVVLSGAGALFILDVDDVLTLTSESFFDSVKDLMKQDEEDRAARNAAEDAEAGLLPAPHSQQHPHTAAAAAAAPATTATATARAAAEDEAAAAAADAAGAAEDEEVIGDEPSDYPLVWLGFLFVLALVGFWTYFLYRLHIHPERQVEPDAAAPPPLEGGWGLQQQLLQLPLLQ</sequence>
<keyword evidence="3" id="KW-1185">Reference proteome</keyword>
<dbReference type="OrthoDB" id="544056at2759"/>
<feature type="transmembrane region" description="Helical" evidence="1">
    <location>
        <begin position="204"/>
        <end position="231"/>
    </location>
</feature>
<evidence type="ECO:0000313" key="3">
    <source>
        <dbReference type="Proteomes" id="UP000006906"/>
    </source>
</evidence>
<keyword evidence="1" id="KW-1133">Transmembrane helix</keyword>
<name>A0A2K3DFQ6_CHLRE</name>